<dbReference type="Proteomes" id="UP000650833">
    <property type="component" value="Unassembled WGS sequence"/>
</dbReference>
<dbReference type="AlphaFoldDB" id="A0A8H7RGC6"/>
<feature type="region of interest" description="Disordered" evidence="1">
    <location>
        <begin position="132"/>
        <end position="153"/>
    </location>
</feature>
<evidence type="ECO:0000313" key="2">
    <source>
        <dbReference type="EMBL" id="KAG2210108.1"/>
    </source>
</evidence>
<dbReference type="OrthoDB" id="2403564at2759"/>
<sequence>MSSKRSRSLSSEDVKDTIELSKCARKEASNNDNLLTELTQVLDTIRSIPSSGEISAEVMETFKVLMLEIDGLPADESNADAKRVKYESEQCLESWFDDLLAKCQAEGVLNLEDIEGFCESDNEEDLIRIAMTRKDEDEDKEKEAEEEDELIIVDDDEIASSSQVVAV</sequence>
<dbReference type="EMBL" id="JAEPRC010000086">
    <property type="protein sequence ID" value="KAG2210108.1"/>
    <property type="molecule type" value="Genomic_DNA"/>
</dbReference>
<keyword evidence="3" id="KW-1185">Reference proteome</keyword>
<organism evidence="2 3">
    <name type="scientific">Mucor plumbeus</name>
    <dbReference type="NCBI Taxonomy" id="97098"/>
    <lineage>
        <taxon>Eukaryota</taxon>
        <taxon>Fungi</taxon>
        <taxon>Fungi incertae sedis</taxon>
        <taxon>Mucoromycota</taxon>
        <taxon>Mucoromycotina</taxon>
        <taxon>Mucoromycetes</taxon>
        <taxon>Mucorales</taxon>
        <taxon>Mucorineae</taxon>
        <taxon>Mucoraceae</taxon>
        <taxon>Mucor</taxon>
    </lineage>
</organism>
<reference evidence="2" key="1">
    <citation type="submission" date="2020-12" db="EMBL/GenBank/DDBJ databases">
        <title>Metabolic potential, ecology and presence of endohyphal bacteria is reflected in genomic diversity of Mucoromycotina.</title>
        <authorList>
            <person name="Muszewska A."/>
            <person name="Okrasinska A."/>
            <person name="Steczkiewicz K."/>
            <person name="Drgas O."/>
            <person name="Orlowska M."/>
            <person name="Perlinska-Lenart U."/>
            <person name="Aleksandrzak-Piekarczyk T."/>
            <person name="Szatraj K."/>
            <person name="Zielenkiewicz U."/>
            <person name="Pilsyk S."/>
            <person name="Malc E."/>
            <person name="Mieczkowski P."/>
            <person name="Kruszewska J.S."/>
            <person name="Biernat P."/>
            <person name="Pawlowska J."/>
        </authorList>
    </citation>
    <scope>NUCLEOTIDE SEQUENCE</scope>
    <source>
        <strain evidence="2">CBS 226.32</strain>
    </source>
</reference>
<gene>
    <name evidence="2" type="ORF">INT46_010313</name>
</gene>
<name>A0A8H7RGC6_9FUNG</name>
<evidence type="ECO:0000313" key="3">
    <source>
        <dbReference type="Proteomes" id="UP000650833"/>
    </source>
</evidence>
<comment type="caution">
    <text evidence="2">The sequence shown here is derived from an EMBL/GenBank/DDBJ whole genome shotgun (WGS) entry which is preliminary data.</text>
</comment>
<proteinExistence type="predicted"/>
<protein>
    <submittedName>
        <fullName evidence="2">Uncharacterized protein</fullName>
    </submittedName>
</protein>
<evidence type="ECO:0000256" key="1">
    <source>
        <dbReference type="SAM" id="MobiDB-lite"/>
    </source>
</evidence>
<accession>A0A8H7RGC6</accession>
<feature type="compositionally biased region" description="Acidic residues" evidence="1">
    <location>
        <begin position="136"/>
        <end position="153"/>
    </location>
</feature>